<comment type="caution">
    <text evidence="1">The sequence shown here is derived from an EMBL/GenBank/DDBJ whole genome shotgun (WGS) entry which is preliminary data.</text>
</comment>
<protein>
    <recommendedName>
        <fullName evidence="3">Large exoprotein involved in heme utilization or adhesion</fullName>
    </recommendedName>
</protein>
<evidence type="ECO:0000313" key="1">
    <source>
        <dbReference type="EMBL" id="GJE54687.1"/>
    </source>
</evidence>
<dbReference type="EMBL" id="BPRA01000005">
    <property type="protein sequence ID" value="GJE54687.1"/>
    <property type="molecule type" value="Genomic_DNA"/>
</dbReference>
<name>A0ABQ4TIR5_9HYPH</name>
<reference evidence="1" key="2">
    <citation type="submission" date="2021-08" db="EMBL/GenBank/DDBJ databases">
        <authorList>
            <person name="Tani A."/>
            <person name="Ola A."/>
            <person name="Ogura Y."/>
            <person name="Katsura K."/>
            <person name="Hayashi T."/>
        </authorList>
    </citation>
    <scope>NUCLEOTIDE SEQUENCE</scope>
    <source>
        <strain evidence="1">DSM 23674</strain>
    </source>
</reference>
<proteinExistence type="predicted"/>
<dbReference type="Proteomes" id="UP001055101">
    <property type="component" value="Unassembled WGS sequence"/>
</dbReference>
<sequence length="131" mass="13277">MRIPILAATIVAVSVGGLTGPADAAKRKVAVPNKFDGNWSIEVVTQDGPCDRAYRYGIQVYKGEAIYPGGDVSIRGRVSKAGLVSGVIARGSDSAQVTGRLTVGGSGGGSWGSTGNGPIGCSGRWTAVKRG</sequence>
<accession>A0ABQ4TIR5</accession>
<evidence type="ECO:0008006" key="3">
    <source>
        <dbReference type="Google" id="ProtNLM"/>
    </source>
</evidence>
<organism evidence="1 2">
    <name type="scientific">Methylobacterium thuringiense</name>
    <dbReference type="NCBI Taxonomy" id="1003091"/>
    <lineage>
        <taxon>Bacteria</taxon>
        <taxon>Pseudomonadati</taxon>
        <taxon>Pseudomonadota</taxon>
        <taxon>Alphaproteobacteria</taxon>
        <taxon>Hyphomicrobiales</taxon>
        <taxon>Methylobacteriaceae</taxon>
        <taxon>Methylobacterium</taxon>
    </lineage>
</organism>
<evidence type="ECO:0000313" key="2">
    <source>
        <dbReference type="Proteomes" id="UP001055101"/>
    </source>
</evidence>
<keyword evidence="2" id="KW-1185">Reference proteome</keyword>
<dbReference type="RefSeq" id="WP_147813304.1">
    <property type="nucleotide sequence ID" value="NZ_BPRA01000005.1"/>
</dbReference>
<gene>
    <name evidence="1" type="ORF">EKPJFOCH_1166</name>
</gene>
<reference evidence="1" key="1">
    <citation type="journal article" date="2021" name="Front. Microbiol.">
        <title>Comprehensive Comparative Genomics and Phenotyping of Methylobacterium Species.</title>
        <authorList>
            <person name="Alessa O."/>
            <person name="Ogura Y."/>
            <person name="Fujitani Y."/>
            <person name="Takami H."/>
            <person name="Hayashi T."/>
            <person name="Sahin N."/>
            <person name="Tani A."/>
        </authorList>
    </citation>
    <scope>NUCLEOTIDE SEQUENCE</scope>
    <source>
        <strain evidence="1">DSM 23674</strain>
    </source>
</reference>